<proteinExistence type="predicted"/>
<comment type="subcellular location">
    <subcellularLocation>
        <location evidence="1">Nucleus</location>
    </subcellularLocation>
</comment>
<sequence>MSDDEKLNVFDVYDDEKPAKKQRLSYSNAFKSKVVEFSRRSTVSNAAKKFGVDRKCVRRWIHDVEKIQEEIESGNSEKLRFSGAGRHLNDLGFDEKLKKWVDHQQKNKVTISRKTIKIQAGFLSKQPSFKASSGWLQKFINRHNLSFQRDFPEFSRDKMLDPQRMEEFIEQIRLTPAIWKNREFEIPRTHLNEIWAHFGHTFDISPEEAEKQWEYFIRLHRFMNPEAKKEQFRFYKMSQLDEWSKAECLIADSLAIFLKPALDELLLISKPTESSV</sequence>
<dbReference type="InterPro" id="IPR006600">
    <property type="entry name" value="HTH_CenpB_DNA-bd_dom"/>
</dbReference>
<evidence type="ECO:0000313" key="5">
    <source>
        <dbReference type="Proteomes" id="UP000829354"/>
    </source>
</evidence>
<dbReference type="EMBL" id="CP092623">
    <property type="protein sequence ID" value="UMM28460.1"/>
    <property type="molecule type" value="Genomic_DNA"/>
</dbReference>
<dbReference type="PROSITE" id="PS51253">
    <property type="entry name" value="HTH_CENPB"/>
    <property type="match status" value="1"/>
</dbReference>
<evidence type="ECO:0000256" key="1">
    <source>
        <dbReference type="ARBA" id="ARBA00004123"/>
    </source>
</evidence>
<dbReference type="Pfam" id="PF03221">
    <property type="entry name" value="HTH_Tnp_Tc5"/>
    <property type="match status" value="1"/>
</dbReference>
<gene>
    <name evidence="4" type="ORF">L5515_011294</name>
</gene>
<feature type="domain" description="HTH CENPB-type" evidence="3">
    <location>
        <begin position="81"/>
        <end position="149"/>
    </location>
</feature>
<dbReference type="Proteomes" id="UP000829354">
    <property type="component" value="Chromosome IV"/>
</dbReference>
<evidence type="ECO:0000256" key="2">
    <source>
        <dbReference type="ARBA" id="ARBA00023125"/>
    </source>
</evidence>
<dbReference type="InterPro" id="IPR010921">
    <property type="entry name" value="Trp_repressor/repl_initiator"/>
</dbReference>
<evidence type="ECO:0000259" key="3">
    <source>
        <dbReference type="PROSITE" id="PS51253"/>
    </source>
</evidence>
<dbReference type="SUPFAM" id="SSF48295">
    <property type="entry name" value="TrpR-like"/>
    <property type="match status" value="1"/>
</dbReference>
<organism evidence="4 5">
    <name type="scientific">Caenorhabditis briggsae</name>
    <dbReference type="NCBI Taxonomy" id="6238"/>
    <lineage>
        <taxon>Eukaryota</taxon>
        <taxon>Metazoa</taxon>
        <taxon>Ecdysozoa</taxon>
        <taxon>Nematoda</taxon>
        <taxon>Chromadorea</taxon>
        <taxon>Rhabditida</taxon>
        <taxon>Rhabditina</taxon>
        <taxon>Rhabditomorpha</taxon>
        <taxon>Rhabditoidea</taxon>
        <taxon>Rhabditidae</taxon>
        <taxon>Peloderinae</taxon>
        <taxon>Caenorhabditis</taxon>
    </lineage>
</organism>
<keyword evidence="2" id="KW-0238">DNA-binding</keyword>
<name>A0AAE9JE73_CAEBR</name>
<protein>
    <recommendedName>
        <fullName evidence="3">HTH CENPB-type domain-containing protein</fullName>
    </recommendedName>
</protein>
<accession>A0AAE9JE73</accession>
<dbReference type="AlphaFoldDB" id="A0AAE9JE73"/>
<dbReference type="GO" id="GO:0005634">
    <property type="term" value="C:nucleus"/>
    <property type="evidence" value="ECO:0007669"/>
    <property type="project" value="UniProtKB-SubCell"/>
</dbReference>
<reference evidence="4 5" key="1">
    <citation type="submission" date="2022-04" db="EMBL/GenBank/DDBJ databases">
        <title>Chromosome-level reference genomes for two strains of Caenorhabditis briggsae: an improved platform for comparative genomics.</title>
        <authorList>
            <person name="Stevens L."/>
            <person name="Andersen E."/>
        </authorList>
    </citation>
    <scope>NUCLEOTIDE SEQUENCE [LARGE SCALE GENOMIC DNA]</scope>
    <source>
        <strain evidence="4">VX34</strain>
        <tissue evidence="4">Whole-organism</tissue>
    </source>
</reference>
<dbReference type="Gene3D" id="1.10.10.60">
    <property type="entry name" value="Homeodomain-like"/>
    <property type="match status" value="2"/>
</dbReference>
<dbReference type="SMART" id="SM00674">
    <property type="entry name" value="CENPB"/>
    <property type="match status" value="1"/>
</dbReference>
<dbReference type="SUPFAM" id="SSF46689">
    <property type="entry name" value="Homeodomain-like"/>
    <property type="match status" value="1"/>
</dbReference>
<dbReference type="InterPro" id="IPR009057">
    <property type="entry name" value="Homeodomain-like_sf"/>
</dbReference>
<keyword evidence="5" id="KW-1185">Reference proteome</keyword>
<dbReference type="GO" id="GO:0043565">
    <property type="term" value="F:sequence-specific DNA binding"/>
    <property type="evidence" value="ECO:0007669"/>
    <property type="project" value="InterPro"/>
</dbReference>
<evidence type="ECO:0000313" key="4">
    <source>
        <dbReference type="EMBL" id="UMM28460.1"/>
    </source>
</evidence>